<organism evidence="1 2">
    <name type="scientific">Segatella copri</name>
    <dbReference type="NCBI Taxonomy" id="165179"/>
    <lineage>
        <taxon>Bacteria</taxon>
        <taxon>Pseudomonadati</taxon>
        <taxon>Bacteroidota</taxon>
        <taxon>Bacteroidia</taxon>
        <taxon>Bacteroidales</taxon>
        <taxon>Prevotellaceae</taxon>
        <taxon>Segatella</taxon>
    </lineage>
</organism>
<evidence type="ECO:0000313" key="1">
    <source>
        <dbReference type="EMBL" id="RHG63780.1"/>
    </source>
</evidence>
<dbReference type="Proteomes" id="UP000286501">
    <property type="component" value="Unassembled WGS sequence"/>
</dbReference>
<evidence type="ECO:0000313" key="2">
    <source>
        <dbReference type="Proteomes" id="UP000286501"/>
    </source>
</evidence>
<dbReference type="AlphaFoldDB" id="A0A414UI64"/>
<comment type="caution">
    <text evidence="1">The sequence shown here is derived from an EMBL/GenBank/DDBJ whole genome shotgun (WGS) entry which is preliminary data.</text>
</comment>
<proteinExistence type="predicted"/>
<name>A0A414UI64_9BACT</name>
<dbReference type="RefSeq" id="WP_118201382.1">
    <property type="nucleotide sequence ID" value="NZ_QRIE01000063.1"/>
</dbReference>
<gene>
    <name evidence="1" type="ORF">DW250_12180</name>
</gene>
<accession>A0A414UI64</accession>
<dbReference type="EMBL" id="QRIN01000059">
    <property type="protein sequence ID" value="RHG63780.1"/>
    <property type="molecule type" value="Genomic_DNA"/>
</dbReference>
<reference evidence="1 2" key="1">
    <citation type="submission" date="2018-08" db="EMBL/GenBank/DDBJ databases">
        <title>A genome reference for cultivated species of the human gut microbiota.</title>
        <authorList>
            <person name="Zou Y."/>
            <person name="Xue W."/>
            <person name="Luo G."/>
        </authorList>
    </citation>
    <scope>NUCLEOTIDE SEQUENCE [LARGE SCALE GENOMIC DNA]</scope>
    <source>
        <strain evidence="1 2">AM22-1</strain>
    </source>
</reference>
<protein>
    <submittedName>
        <fullName evidence="1">Uncharacterized protein</fullName>
    </submittedName>
</protein>
<sequence>MEENSKSNVTFNIYGGNNQILPNATEAVQNFYGDQFADQKLHSEGESTDAPHEDEQRLAIYINKVESLRGYISLLTACKTAKEVGEVVATMCQNEEAIDADLIARKDFIHLLLPFLTNVKTGKGVDNLRLYINNAWDARKKALRQQNR</sequence>